<evidence type="ECO:0000256" key="2">
    <source>
        <dbReference type="ARBA" id="ARBA00023242"/>
    </source>
</evidence>
<dbReference type="CDD" id="cd11069">
    <property type="entry name" value="CYP_FUM15-like"/>
    <property type="match status" value="1"/>
</dbReference>
<comment type="cofactor">
    <cofactor evidence="3">
        <name>heme</name>
        <dbReference type="ChEBI" id="CHEBI:30413"/>
    </cofactor>
</comment>
<keyword evidence="2" id="KW-0539">Nucleus</keyword>
<dbReference type="PRINTS" id="PR00463">
    <property type="entry name" value="EP450I"/>
</dbReference>
<dbReference type="PANTHER" id="PTHR24305">
    <property type="entry name" value="CYTOCHROME P450"/>
    <property type="match status" value="1"/>
</dbReference>
<keyword evidence="5" id="KW-0472">Membrane</keyword>
<organism evidence="7 8">
    <name type="scientific">Alternaria atra</name>
    <dbReference type="NCBI Taxonomy" id="119953"/>
    <lineage>
        <taxon>Eukaryota</taxon>
        <taxon>Fungi</taxon>
        <taxon>Dikarya</taxon>
        <taxon>Ascomycota</taxon>
        <taxon>Pezizomycotina</taxon>
        <taxon>Dothideomycetes</taxon>
        <taxon>Pleosporomycetidae</taxon>
        <taxon>Pleosporales</taxon>
        <taxon>Pleosporineae</taxon>
        <taxon>Pleosporaceae</taxon>
        <taxon>Alternaria</taxon>
        <taxon>Alternaria sect. Ulocladioides</taxon>
    </lineage>
</organism>
<evidence type="ECO:0000259" key="6">
    <source>
        <dbReference type="Pfam" id="PF04082"/>
    </source>
</evidence>
<dbReference type="InterPro" id="IPR050121">
    <property type="entry name" value="Cytochrome_P450_monoxygenase"/>
</dbReference>
<feature type="transmembrane region" description="Helical" evidence="5">
    <location>
        <begin position="6"/>
        <end position="23"/>
    </location>
</feature>
<gene>
    <name evidence="7" type="ORF">ALTATR162_LOCUS3915</name>
</gene>
<evidence type="ECO:0000256" key="5">
    <source>
        <dbReference type="SAM" id="Phobius"/>
    </source>
</evidence>
<feature type="region of interest" description="Disordered" evidence="4">
    <location>
        <begin position="583"/>
        <end position="610"/>
    </location>
</feature>
<dbReference type="GO" id="GO:0008270">
    <property type="term" value="F:zinc ion binding"/>
    <property type="evidence" value="ECO:0007669"/>
    <property type="project" value="InterPro"/>
</dbReference>
<dbReference type="Proteomes" id="UP000676310">
    <property type="component" value="Unassembled WGS sequence"/>
</dbReference>
<keyword evidence="8" id="KW-1185">Reference proteome</keyword>
<proteinExistence type="inferred from homology"/>
<evidence type="ECO:0000256" key="1">
    <source>
        <dbReference type="ARBA" id="ARBA00010617"/>
    </source>
</evidence>
<dbReference type="InterPro" id="IPR002401">
    <property type="entry name" value="Cyt_P450_E_grp-I"/>
</dbReference>
<feature type="transmembrane region" description="Helical" evidence="5">
    <location>
        <begin position="35"/>
        <end position="58"/>
    </location>
</feature>
<dbReference type="GO" id="GO:0006351">
    <property type="term" value="P:DNA-templated transcription"/>
    <property type="evidence" value="ECO:0007669"/>
    <property type="project" value="InterPro"/>
</dbReference>
<dbReference type="SUPFAM" id="SSF48264">
    <property type="entry name" value="Cytochrome P450"/>
    <property type="match status" value="1"/>
</dbReference>
<dbReference type="GO" id="GO:0016705">
    <property type="term" value="F:oxidoreductase activity, acting on paired donors, with incorporation or reduction of molecular oxygen"/>
    <property type="evidence" value="ECO:0007669"/>
    <property type="project" value="InterPro"/>
</dbReference>
<dbReference type="Pfam" id="PF04082">
    <property type="entry name" value="Fungal_trans"/>
    <property type="match status" value="1"/>
</dbReference>
<dbReference type="InterPro" id="IPR036396">
    <property type="entry name" value="Cyt_P450_sf"/>
</dbReference>
<dbReference type="Pfam" id="PF00067">
    <property type="entry name" value="p450"/>
    <property type="match status" value="1"/>
</dbReference>
<keyword evidence="5" id="KW-0812">Transmembrane</keyword>
<sequence>MEFNFANCLIFPALEAITAYLLFAHILPDTSLKTYWLIPTILHNTVLIFYNWFLYPFFLSPLCNLPQPGGFIPLFGHGRLFLKKRQLGRDWQVEMMKSVPNDGIILRRGFLHTTKLLLTTPAALADALVHKSYDFEKPRLGSDFVKKFLGEGLLMSEGEDHMWQRKKIMPAFHFRHIKELYPVFWGKSIEFCAVVKKDLRAQSDGVLDICYYATRVTLDIIGLAGMGRDIGSLQNKDDELAKNYQEILEPTAEKVRYYLANVILPPWLVSKLPWKLNERVRVTTGNLRRICSEFLAERKASMDCEKAESLESRDILSIMIRSNDQSDKNLVDQLLTFIAAGHETTSSALTWASYLLAQHPTIQARLRSEIHDYIPNPEILADPNFDVARLLESMPYLNCVCNEVLRLFPPVPLTSRVAIRDTTVCGQVIPSGTMLWIVPWAINRNLNLWGPDAEDFVPERWMDTKTGRATMNGGAGSNYSFLTFLHGPRGCIGERFARAEMRALVAVFVGSFEMDMADPKERLVLGGTITSKPRNGMKLKLKNVNVTEQCHQLTEFLKELRDRISTEDGDRITDILDEIDEDLSENRYTPTPTSSHLDADRRGSQESGEFSGTEYLDHLETEALDLLDEDLHSKDEARSTGFIGKSSEVQWLRAVVVAQHERTDTEWPGSEPQRRPSAALSSEQISSFSFWADSDDVSVNFYVDPYELPQPDFAEHLIQCYMLRVHDSFPILPRNFEEQTRVYFAAVRVGNAPRLNPKWQAILNLVFAIGANYLYLYNKDWPTGDANVFQARARAFGLNEASLTTHPDVPHIQGLGLLAFYWLSIGQVSRAWTLVGVALRSAFSLGLHVRNEDPSASTSKRETLYYRRFLLFGTVACGSAERRATRGRREDIQHAYGERIVVNLGHVFRLSKHRCKHASDVEKA</sequence>
<feature type="compositionally biased region" description="Polar residues" evidence="4">
    <location>
        <begin position="586"/>
        <end position="596"/>
    </location>
</feature>
<dbReference type="InterPro" id="IPR007219">
    <property type="entry name" value="XnlR_reg_dom"/>
</dbReference>
<dbReference type="FunFam" id="1.10.630.10:FF:000051">
    <property type="entry name" value="Cytochrome P450 monooxygenase (Fum15)"/>
    <property type="match status" value="1"/>
</dbReference>
<evidence type="ECO:0000256" key="3">
    <source>
        <dbReference type="PIRSR" id="PIRSR602401-1"/>
    </source>
</evidence>
<dbReference type="GO" id="GO:0005506">
    <property type="term" value="F:iron ion binding"/>
    <property type="evidence" value="ECO:0007669"/>
    <property type="project" value="InterPro"/>
</dbReference>
<evidence type="ECO:0000313" key="8">
    <source>
        <dbReference type="Proteomes" id="UP000676310"/>
    </source>
</evidence>
<dbReference type="GO" id="GO:0003677">
    <property type="term" value="F:DNA binding"/>
    <property type="evidence" value="ECO:0007669"/>
    <property type="project" value="InterPro"/>
</dbReference>
<dbReference type="Gene3D" id="1.10.630.10">
    <property type="entry name" value="Cytochrome P450"/>
    <property type="match status" value="1"/>
</dbReference>
<comment type="similarity">
    <text evidence="1">Belongs to the cytochrome P450 family.</text>
</comment>
<protein>
    <recommendedName>
        <fullName evidence="6">Xylanolytic transcriptional activator regulatory domain-containing protein</fullName>
    </recommendedName>
</protein>
<accession>A0A8J2I0V1</accession>
<dbReference type="CDD" id="cd12148">
    <property type="entry name" value="fungal_TF_MHR"/>
    <property type="match status" value="1"/>
</dbReference>
<dbReference type="OrthoDB" id="1470350at2759"/>
<dbReference type="PRINTS" id="PR00385">
    <property type="entry name" value="P450"/>
</dbReference>
<evidence type="ECO:0000256" key="4">
    <source>
        <dbReference type="SAM" id="MobiDB-lite"/>
    </source>
</evidence>
<feature type="domain" description="Xylanolytic transcriptional activator regulatory" evidence="6">
    <location>
        <begin position="719"/>
        <end position="856"/>
    </location>
</feature>
<dbReference type="RefSeq" id="XP_043167460.1">
    <property type="nucleotide sequence ID" value="XM_043311525.1"/>
</dbReference>
<keyword evidence="3" id="KW-0479">Metal-binding</keyword>
<keyword evidence="3" id="KW-0408">Iron</keyword>
<dbReference type="GeneID" id="67015524"/>
<dbReference type="GO" id="GO:0020037">
    <property type="term" value="F:heme binding"/>
    <property type="evidence" value="ECO:0007669"/>
    <property type="project" value="InterPro"/>
</dbReference>
<dbReference type="EMBL" id="CAJRGZ010000017">
    <property type="protein sequence ID" value="CAG5155951.1"/>
    <property type="molecule type" value="Genomic_DNA"/>
</dbReference>
<keyword evidence="5" id="KW-1133">Transmembrane helix</keyword>
<reference evidence="7" key="1">
    <citation type="submission" date="2021-05" db="EMBL/GenBank/DDBJ databases">
        <authorList>
            <person name="Stam R."/>
        </authorList>
    </citation>
    <scope>NUCLEOTIDE SEQUENCE</scope>
    <source>
        <strain evidence="7">CS162</strain>
    </source>
</reference>
<dbReference type="InterPro" id="IPR001128">
    <property type="entry name" value="Cyt_P450"/>
</dbReference>
<keyword evidence="3" id="KW-0349">Heme</keyword>
<dbReference type="AlphaFoldDB" id="A0A8J2I0V1"/>
<name>A0A8J2I0V1_9PLEO</name>
<comment type="caution">
    <text evidence="7">The sequence shown here is derived from an EMBL/GenBank/DDBJ whole genome shotgun (WGS) entry which is preliminary data.</text>
</comment>
<dbReference type="PANTHER" id="PTHR24305:SF166">
    <property type="entry name" value="CYTOCHROME P450 12A4, MITOCHONDRIAL-RELATED"/>
    <property type="match status" value="1"/>
</dbReference>
<feature type="binding site" description="axial binding residue" evidence="3">
    <location>
        <position position="491"/>
    </location>
    <ligand>
        <name>heme</name>
        <dbReference type="ChEBI" id="CHEBI:30413"/>
    </ligand>
    <ligandPart>
        <name>Fe</name>
        <dbReference type="ChEBI" id="CHEBI:18248"/>
    </ligandPart>
</feature>
<dbReference type="GO" id="GO:0004497">
    <property type="term" value="F:monooxygenase activity"/>
    <property type="evidence" value="ECO:0007669"/>
    <property type="project" value="InterPro"/>
</dbReference>
<evidence type="ECO:0000313" key="7">
    <source>
        <dbReference type="EMBL" id="CAG5155951.1"/>
    </source>
</evidence>